<accession>A0ABN0B931</accession>
<proteinExistence type="predicted"/>
<keyword evidence="2" id="KW-1185">Reference proteome</keyword>
<gene>
    <name evidence="1" type="ORF">HCCG_00618</name>
</gene>
<dbReference type="Proteomes" id="UP000005755">
    <property type="component" value="Unassembled WGS sequence"/>
</dbReference>
<sequence length="249" mass="27700">MKALQSLAMIQKIANLAQNLKVSSPTTYNAALPMLIKVLAQTKGDTYLLQVGSKQIQSKSHKELFIGQKYWGEMGKSSLGHITLRNLIPQPNLLESFSKAPLQFSLQDLQELGEQKDIFEGFKDFLSQKLATSQSKEEFLFLSNLLLGLKSGVLSLAIAEKNEILQMKKVEANTMRFSAIMHSLGIIEGEISITKGGNTLSLKVMYESTKVLLEKNLSLLKGFKLSKITLDSSLKPLYEFKESLLDVRG</sequence>
<organism evidence="1 2">
    <name type="scientific">Helicobacter cinaedi CCUG 18818 = ATCC BAA-847</name>
    <dbReference type="NCBI Taxonomy" id="537971"/>
    <lineage>
        <taxon>Bacteria</taxon>
        <taxon>Pseudomonadati</taxon>
        <taxon>Campylobacterota</taxon>
        <taxon>Epsilonproteobacteria</taxon>
        <taxon>Campylobacterales</taxon>
        <taxon>Helicobacteraceae</taxon>
        <taxon>Helicobacter</taxon>
    </lineage>
</organism>
<reference evidence="2" key="1">
    <citation type="journal article" date="2014" name="Genome Announc.">
        <title>Draft genome sequences of six enterohepatic helicobacter species isolated from humans and one from rhesus macaques.</title>
        <authorList>
            <person name="Shen Z."/>
            <person name="Sheh A."/>
            <person name="Young S.K."/>
            <person name="Abouelliel A."/>
            <person name="Ward D.V."/>
            <person name="Earl A.M."/>
            <person name="Fox J.G."/>
        </authorList>
    </citation>
    <scope>NUCLEOTIDE SEQUENCE [LARGE SCALE GENOMIC DNA]</scope>
    <source>
        <strain evidence="2">CCUG 18818</strain>
    </source>
</reference>
<protein>
    <submittedName>
        <fullName evidence="1">Uncharacterized protein</fullName>
    </submittedName>
</protein>
<evidence type="ECO:0000313" key="1">
    <source>
        <dbReference type="EMBL" id="EFR46072.1"/>
    </source>
</evidence>
<dbReference type="EMBL" id="DS990391">
    <property type="protein sequence ID" value="EFR46072.1"/>
    <property type="molecule type" value="Genomic_DNA"/>
</dbReference>
<name>A0ABN0B931_9HELI</name>
<evidence type="ECO:0000313" key="2">
    <source>
        <dbReference type="Proteomes" id="UP000005755"/>
    </source>
</evidence>